<feature type="compositionally biased region" description="Pro residues" evidence="1">
    <location>
        <begin position="358"/>
        <end position="367"/>
    </location>
</feature>
<sequence>IEYKHDLTFNPLNADVHIVRQPQQFATISPVILPYYKKNHQSYPVVNRKSVENEYHRSNAIINPAFLDGSVRPTTFTHTNGNPQLNVHLSTDPDDLIGSMSNQIVLNRLHPSTNFAHLTKNVQSQLARLTPSDTIGHVSQKPQSNYCTLPRTNVDESRLKCNLENQYNSSSTTLINGYLDENLSDHNRSISDIAKQVESVAIVGSKFNQFKFDNDPIIDRIISCHTTGDRYRLSSATATRPDARRTCRSIYVNITLTVTITTTTSSPSSSSSSNGIDSLPIQKKSYNSPINMSNEIGTSRSLVSEYHWPNQSNLHQLVTTLRRKHFSLADQDVPKDGNQTYNMSSSSPMNSFGSARRPAPPPPPPPPHRSRQEVSVTSNVTSSSPSPSSSSGVSDSSSTRSSASCSESCSLNMQPSSLSTSFTSASNESNHYEKGINIMANTQTGNYAGTRSFVAFSPVYMNPRTMDHTDQLNVSHLNYEVPQANNSSVIFNQRNSNSPTYGWVYQEDQSKPQSELDQDLIETSQYHHNTFSTMVNNQIVPISMNGPRIDTNNNSSNSNGQSVYVYNNSAFIGEPRRDTNDSDSENESRIKAKIHDDKSYTLFLDEPIIANREQIELRESGPNDSNDTNHPLVTSKRNFNKRNGILNCCLVTTRWIVCIICIILLCFLLAILGFTMFQRFHYGNADEFAFWHQLFPIDNGNNETRFQTIGNDSLDTTTFQSITLMSTLSTTDRPIVDKTTPPPTTTTTTTISNVLVVVTSKPSTELNNATNHSINTNKNMTTFQSNATELIDTTITKNDDASNKMMETSTINILELSTLSTTTIGENTNSTLNQLDDFKLTPVNIENENKTTESFTLSTLTTTTTKDSILIENETLNPVTIKPSSTSFQENLFETKSNEPIKTENISTTERTINDIVITKNENETFENSTSLPISMQTSQISNIISNGMEIKRESKQMEKEEKNVEQLLATTTTTTTTAKSIPLITIVPIEQSITTSDRLLSNANITFSGEDPMNSTDSTTTVIQLEATTTTEPSTTIGTFSSNNDPYNSTMINDIETTTTKQEINSSTTITTTTTQTINQFVNETINS</sequence>
<protein>
    <submittedName>
        <fullName evidence="3">Uncharacterized protein</fullName>
    </submittedName>
</protein>
<keyword evidence="4" id="KW-1185">Reference proteome</keyword>
<evidence type="ECO:0000313" key="4">
    <source>
        <dbReference type="Proteomes" id="UP001142055"/>
    </source>
</evidence>
<feature type="non-terminal residue" evidence="3">
    <location>
        <position position="1089"/>
    </location>
</feature>
<dbReference type="Proteomes" id="UP001142055">
    <property type="component" value="Chromosome 1"/>
</dbReference>
<reference evidence="3" key="1">
    <citation type="submission" date="2022-12" db="EMBL/GenBank/DDBJ databases">
        <title>Genome assemblies of Blomia tropicalis.</title>
        <authorList>
            <person name="Cui Y."/>
        </authorList>
    </citation>
    <scope>NUCLEOTIDE SEQUENCE</scope>
    <source>
        <tissue evidence="3">Adult mites</tissue>
    </source>
</reference>
<keyword evidence="2" id="KW-1133">Transmembrane helix</keyword>
<feature type="compositionally biased region" description="Low complexity" evidence="1">
    <location>
        <begin position="342"/>
        <end position="357"/>
    </location>
</feature>
<feature type="region of interest" description="Disordered" evidence="1">
    <location>
        <begin position="329"/>
        <end position="410"/>
    </location>
</feature>
<feature type="compositionally biased region" description="Low complexity" evidence="1">
    <location>
        <begin position="374"/>
        <end position="410"/>
    </location>
</feature>
<accession>A0A9Q0RSR8</accession>
<feature type="compositionally biased region" description="Low complexity" evidence="1">
    <location>
        <begin position="262"/>
        <end position="273"/>
    </location>
</feature>
<keyword evidence="2" id="KW-0472">Membrane</keyword>
<dbReference type="AlphaFoldDB" id="A0A9Q0RSR8"/>
<name>A0A9Q0RSR8_BLOTA</name>
<evidence type="ECO:0000256" key="1">
    <source>
        <dbReference type="SAM" id="MobiDB-lite"/>
    </source>
</evidence>
<proteinExistence type="predicted"/>
<evidence type="ECO:0000256" key="2">
    <source>
        <dbReference type="SAM" id="Phobius"/>
    </source>
</evidence>
<dbReference type="EMBL" id="JAPWDV010000001">
    <property type="protein sequence ID" value="KAJ6224980.1"/>
    <property type="molecule type" value="Genomic_DNA"/>
</dbReference>
<evidence type="ECO:0000313" key="3">
    <source>
        <dbReference type="EMBL" id="KAJ6224980.1"/>
    </source>
</evidence>
<keyword evidence="2" id="KW-0812">Transmembrane</keyword>
<comment type="caution">
    <text evidence="3">The sequence shown here is derived from an EMBL/GenBank/DDBJ whole genome shotgun (WGS) entry which is preliminary data.</text>
</comment>
<gene>
    <name evidence="3" type="ORF">RDWZM_003525</name>
</gene>
<organism evidence="3 4">
    <name type="scientific">Blomia tropicalis</name>
    <name type="common">Mite</name>
    <dbReference type="NCBI Taxonomy" id="40697"/>
    <lineage>
        <taxon>Eukaryota</taxon>
        <taxon>Metazoa</taxon>
        <taxon>Ecdysozoa</taxon>
        <taxon>Arthropoda</taxon>
        <taxon>Chelicerata</taxon>
        <taxon>Arachnida</taxon>
        <taxon>Acari</taxon>
        <taxon>Acariformes</taxon>
        <taxon>Sarcoptiformes</taxon>
        <taxon>Astigmata</taxon>
        <taxon>Glycyphagoidea</taxon>
        <taxon>Echimyopodidae</taxon>
        <taxon>Blomia</taxon>
    </lineage>
</organism>
<feature type="region of interest" description="Disordered" evidence="1">
    <location>
        <begin position="262"/>
        <end position="292"/>
    </location>
</feature>
<feature type="transmembrane region" description="Helical" evidence="2">
    <location>
        <begin position="654"/>
        <end position="674"/>
    </location>
</feature>